<evidence type="ECO:0000256" key="2">
    <source>
        <dbReference type="ARBA" id="ARBA00022600"/>
    </source>
</evidence>
<dbReference type="NCBIfam" id="TIGR02091">
    <property type="entry name" value="glgC"/>
    <property type="match status" value="1"/>
</dbReference>
<dbReference type="Gene3D" id="2.160.10.10">
    <property type="entry name" value="Hexapeptide repeat proteins"/>
    <property type="match status" value="1"/>
</dbReference>
<sequence>MLKKECVAMLLAGGQGSRLGCLTRNIAKPAVSFGGKYRIIDFSLSNCSHSNIDTVGVVTQYKPFILNSYIGTGSAWDLDRAFGGVNILPPYMGETEGSWYKGTANAIYQNIDFINHYDPEYVLIISGDHIYKMNYVTLLEFHKEKEAEVTISTLEVPWKEATRFGIMSVDEDYKITKFQEKPYQPESNLASMGVYLFNWSVLKEALIEDEMDEDSEHDFGKNVIPMLLNQGRKLYAYSFQGYWKDVGTIESYYQASMESLRSQESVNLFDPEFRILSNDTVQTPHYVGVDAKIENSLICNGCIVLGKVSNSILAPGVYVGEASEVKDSIVLPHAKIDANTYIEKAIIGEKTEIQSHCLIRPVGKYSSAHSGITVVQDHDIVPQGTVLEAGGLCR</sequence>
<dbReference type="EMBL" id="CP007032">
    <property type="protein sequence ID" value="AHF06806.1"/>
    <property type="molecule type" value="Genomic_DNA"/>
</dbReference>
<comment type="similarity">
    <text evidence="1 9">Belongs to the bacterial/plant glucose-1-phosphate adenylyltransferase family.</text>
</comment>
<gene>
    <name evidence="9 12" type="primary">glgC</name>
    <name evidence="12" type="ORF">DESME_06825</name>
</gene>
<name>W0ECL6_9FIRM</name>
<comment type="subunit">
    <text evidence="9">Homotetramer.</text>
</comment>
<keyword evidence="2 9" id="KW-0321">Glycogen metabolism</keyword>
<feature type="site" description="Could play a key role in the communication between the regulatory and the substrate sites" evidence="9">
    <location>
        <position position="99"/>
    </location>
</feature>
<dbReference type="HOGENOM" id="CLU_029499_14_0_9"/>
<feature type="site" description="Could play a key role in the communication between the regulatory and the substrate sites" evidence="9">
    <location>
        <position position="60"/>
    </location>
</feature>
<dbReference type="GO" id="GO:0005978">
    <property type="term" value="P:glycogen biosynthetic process"/>
    <property type="evidence" value="ECO:0007669"/>
    <property type="project" value="UniProtKB-UniRule"/>
</dbReference>
<evidence type="ECO:0000256" key="3">
    <source>
        <dbReference type="ARBA" id="ARBA00022679"/>
    </source>
</evidence>
<dbReference type="InterPro" id="IPR056818">
    <property type="entry name" value="GlmU/GlgC-like_hexapep"/>
</dbReference>
<dbReference type="OrthoDB" id="9801810at2"/>
<keyword evidence="8 9" id="KW-0119">Carbohydrate metabolism</keyword>
<feature type="binding site" evidence="9">
    <location>
        <position position="191"/>
    </location>
    <ligand>
        <name>alpha-D-glucose 1-phosphate</name>
        <dbReference type="ChEBI" id="CHEBI:58601"/>
    </ligand>
</feature>
<comment type="function">
    <text evidence="9">Involved in the biosynthesis of ADP-glucose, a building block required for the elongation reactions to produce glycogen. Catalyzes the reaction between ATP and alpha-D-glucose 1-phosphate (G1P) to produce pyrophosphate and ADP-Glc.</text>
</comment>
<feature type="binding site" evidence="9">
    <location>
        <position position="100"/>
    </location>
    <ligand>
        <name>alpha-D-glucose 1-phosphate</name>
        <dbReference type="ChEBI" id="CHEBI:58601"/>
    </ligand>
</feature>
<dbReference type="Gene3D" id="3.90.550.10">
    <property type="entry name" value="Spore Coat Polysaccharide Biosynthesis Protein SpsA, Chain A"/>
    <property type="match status" value="1"/>
</dbReference>
<keyword evidence="6 9" id="KW-0067">ATP-binding</keyword>
<feature type="domain" description="Nucleotidyl transferase" evidence="10">
    <location>
        <begin position="8"/>
        <end position="260"/>
    </location>
</feature>
<dbReference type="PANTHER" id="PTHR43523:SF2">
    <property type="entry name" value="GLUCOSE-1-PHOSPHATE ADENYLYLTRANSFERASE"/>
    <property type="match status" value="1"/>
</dbReference>
<dbReference type="InterPro" id="IPR011004">
    <property type="entry name" value="Trimer_LpxA-like_sf"/>
</dbReference>
<dbReference type="PANTHER" id="PTHR43523">
    <property type="entry name" value="GLUCOSE-1-PHOSPHATE ADENYLYLTRANSFERASE-RELATED"/>
    <property type="match status" value="1"/>
</dbReference>
<dbReference type="EC" id="2.7.7.27" evidence="9"/>
<dbReference type="InterPro" id="IPR011831">
    <property type="entry name" value="ADP-Glc_PPase"/>
</dbReference>
<keyword evidence="13" id="KW-1185">Reference proteome</keyword>
<dbReference type="KEGG" id="dmt:DESME_06825"/>
<organism evidence="12 13">
    <name type="scientific">Desulfitobacterium metallireducens DSM 15288</name>
    <dbReference type="NCBI Taxonomy" id="871968"/>
    <lineage>
        <taxon>Bacteria</taxon>
        <taxon>Bacillati</taxon>
        <taxon>Bacillota</taxon>
        <taxon>Clostridia</taxon>
        <taxon>Eubacteriales</taxon>
        <taxon>Desulfitobacteriaceae</taxon>
        <taxon>Desulfitobacterium</taxon>
    </lineage>
</organism>
<dbReference type="PROSITE" id="PS00808">
    <property type="entry name" value="ADP_GLC_PYROPHOSPH_1"/>
    <property type="match status" value="1"/>
</dbReference>
<keyword evidence="5 9" id="KW-0547">Nucleotide-binding</keyword>
<dbReference type="HAMAP" id="MF_00624">
    <property type="entry name" value="GlgC"/>
    <property type="match status" value="1"/>
</dbReference>
<accession>W0ECL6</accession>
<keyword evidence="4 9" id="KW-0548">Nucleotidyltransferase</keyword>
<dbReference type="STRING" id="871968.DESME_06825"/>
<evidence type="ECO:0000256" key="5">
    <source>
        <dbReference type="ARBA" id="ARBA00022741"/>
    </source>
</evidence>
<evidence type="ECO:0000256" key="6">
    <source>
        <dbReference type="ARBA" id="ARBA00022840"/>
    </source>
</evidence>
<evidence type="ECO:0000259" key="10">
    <source>
        <dbReference type="Pfam" id="PF00483"/>
    </source>
</evidence>
<dbReference type="PROSITE" id="PS00809">
    <property type="entry name" value="ADP_GLC_PYROPHOSPH_2"/>
    <property type="match status" value="1"/>
</dbReference>
<keyword evidence="3 9" id="KW-0808">Transferase</keyword>
<dbReference type="GO" id="GO:0005524">
    <property type="term" value="F:ATP binding"/>
    <property type="evidence" value="ECO:0007669"/>
    <property type="project" value="UniProtKB-KW"/>
</dbReference>
<dbReference type="NCBIfam" id="NF003670">
    <property type="entry name" value="PRK05293.1"/>
    <property type="match status" value="1"/>
</dbReference>
<dbReference type="CDD" id="cd02508">
    <property type="entry name" value="ADP_Glucose_PP"/>
    <property type="match status" value="1"/>
</dbReference>
<dbReference type="Proteomes" id="UP000010847">
    <property type="component" value="Chromosome"/>
</dbReference>
<dbReference type="AlphaFoldDB" id="W0ECL6"/>
<dbReference type="Pfam" id="PF00483">
    <property type="entry name" value="NTP_transferase"/>
    <property type="match status" value="1"/>
</dbReference>
<dbReference type="InterPro" id="IPR005836">
    <property type="entry name" value="ADP_Glu_pyroP_CS"/>
</dbReference>
<dbReference type="eggNOG" id="COG0448">
    <property type="taxonomic scope" value="Bacteria"/>
</dbReference>
<dbReference type="Pfam" id="PF24894">
    <property type="entry name" value="Hexapep_GlmU"/>
    <property type="match status" value="1"/>
</dbReference>
<protein>
    <recommendedName>
        <fullName evidence="9">Glucose-1-phosphate adenylyltransferase</fullName>
        <ecNumber evidence="9">2.7.7.27</ecNumber>
    </recommendedName>
    <alternativeName>
        <fullName evidence="9">ADP-glucose pyrophosphorylase</fullName>
        <shortName evidence="9">ADPGlc PPase</shortName>
    </alternativeName>
    <alternativeName>
        <fullName evidence="9">ADP-glucose synthase</fullName>
    </alternativeName>
</protein>
<keyword evidence="7 9" id="KW-0320">Glycogen biosynthesis</keyword>
<dbReference type="CDD" id="cd04651">
    <property type="entry name" value="LbH_G1P_AT_C"/>
    <property type="match status" value="1"/>
</dbReference>
<dbReference type="SUPFAM" id="SSF51161">
    <property type="entry name" value="Trimeric LpxA-like enzymes"/>
    <property type="match status" value="1"/>
</dbReference>
<evidence type="ECO:0000256" key="7">
    <source>
        <dbReference type="ARBA" id="ARBA00023056"/>
    </source>
</evidence>
<evidence type="ECO:0000256" key="9">
    <source>
        <dbReference type="HAMAP-Rule" id="MF_00624"/>
    </source>
</evidence>
<dbReference type="InterPro" id="IPR029044">
    <property type="entry name" value="Nucleotide-diphossugar_trans"/>
</dbReference>
<dbReference type="RefSeq" id="WP_025248702.1">
    <property type="nucleotide sequence ID" value="NZ_CP007032.1"/>
</dbReference>
<dbReference type="UniPathway" id="UPA00164"/>
<dbReference type="InterPro" id="IPR023049">
    <property type="entry name" value="GlgC_bac"/>
</dbReference>
<dbReference type="GO" id="GO:0008878">
    <property type="term" value="F:glucose-1-phosphate adenylyltransferase activity"/>
    <property type="evidence" value="ECO:0007669"/>
    <property type="project" value="UniProtKB-UniRule"/>
</dbReference>
<evidence type="ECO:0000313" key="12">
    <source>
        <dbReference type="EMBL" id="AHF06806.1"/>
    </source>
</evidence>
<evidence type="ECO:0000256" key="8">
    <source>
        <dbReference type="ARBA" id="ARBA00023277"/>
    </source>
</evidence>
<evidence type="ECO:0000256" key="1">
    <source>
        <dbReference type="ARBA" id="ARBA00010443"/>
    </source>
</evidence>
<reference evidence="12 13" key="1">
    <citation type="submission" date="2013-12" db="EMBL/GenBank/DDBJ databases">
        <authorList>
            <consortium name="DOE Joint Genome Institute"/>
            <person name="Smidt H."/>
            <person name="Huntemann M."/>
            <person name="Han J."/>
            <person name="Chen A."/>
            <person name="Kyrpides N."/>
            <person name="Mavromatis K."/>
            <person name="Markowitz V."/>
            <person name="Palaniappan K."/>
            <person name="Ivanova N."/>
            <person name="Schaumberg A."/>
            <person name="Pati A."/>
            <person name="Liolios K."/>
            <person name="Nordberg H.P."/>
            <person name="Cantor M.N."/>
            <person name="Hua S.X."/>
            <person name="Woyke T."/>
        </authorList>
    </citation>
    <scope>NUCLEOTIDE SEQUENCE [LARGE SCALE GENOMIC DNA]</scope>
    <source>
        <strain evidence="13">DSM 15288</strain>
    </source>
</reference>
<evidence type="ECO:0000256" key="4">
    <source>
        <dbReference type="ARBA" id="ARBA00022695"/>
    </source>
</evidence>
<evidence type="ECO:0000313" key="13">
    <source>
        <dbReference type="Proteomes" id="UP000010847"/>
    </source>
</evidence>
<evidence type="ECO:0000259" key="11">
    <source>
        <dbReference type="Pfam" id="PF24894"/>
    </source>
</evidence>
<dbReference type="InterPro" id="IPR005835">
    <property type="entry name" value="NTP_transferase_dom"/>
</dbReference>
<feature type="binding site" evidence="9">
    <location>
        <position position="165"/>
    </location>
    <ligand>
        <name>alpha-D-glucose 1-phosphate</name>
        <dbReference type="ChEBI" id="CHEBI:58601"/>
    </ligand>
</feature>
<proteinExistence type="inferred from homology"/>
<feature type="domain" description="Glucose-1-phosphate adenylyltransferase/Bifunctional protein GlmU-like C-terminal hexapeptide" evidence="11">
    <location>
        <begin position="291"/>
        <end position="359"/>
    </location>
</feature>
<comment type="pathway">
    <text evidence="9">Glycan biosynthesis; glycogen biosynthesis.</text>
</comment>
<dbReference type="SUPFAM" id="SSF53448">
    <property type="entry name" value="Nucleotide-diphospho-sugar transferases"/>
    <property type="match status" value="1"/>
</dbReference>
<feature type="binding site" evidence="9">
    <location>
        <begin position="180"/>
        <end position="181"/>
    </location>
    <ligand>
        <name>alpha-D-glucose 1-phosphate</name>
        <dbReference type="ChEBI" id="CHEBI:58601"/>
    </ligand>
</feature>
<comment type="catalytic activity">
    <reaction evidence="9">
        <text>alpha-D-glucose 1-phosphate + ATP + H(+) = ADP-alpha-D-glucose + diphosphate</text>
        <dbReference type="Rhea" id="RHEA:12120"/>
        <dbReference type="ChEBI" id="CHEBI:15378"/>
        <dbReference type="ChEBI" id="CHEBI:30616"/>
        <dbReference type="ChEBI" id="CHEBI:33019"/>
        <dbReference type="ChEBI" id="CHEBI:57498"/>
        <dbReference type="ChEBI" id="CHEBI:58601"/>
        <dbReference type="EC" id="2.7.7.27"/>
    </reaction>
</comment>